<name>A0ABS0S7E9_9HYPH</name>
<sequence>MFFVTIALALGGVLKGATGAGAPVLAVPVLTMFFGVKFAVIVMLMPNLLTNIWQSWAYRASQPSRLFVWSFAIAGCVGVVIGTAMLVTFSQATLTILVAIAVFVYIALRLAKPDWKLELALAKLLSVPAGVAAGFLQGATGLSAPVSMTFINALKLDRAGFIASISVYFSFSTLPQIAALWYFGLLSWTNLAISLCAFGVISLFMPLGAALAKRLSRQAFDRLVLILLAVIGCKLLWDAVSHVA</sequence>
<evidence type="ECO:0000256" key="3">
    <source>
        <dbReference type="ARBA" id="ARBA00022448"/>
    </source>
</evidence>
<evidence type="ECO:0000313" key="9">
    <source>
        <dbReference type="EMBL" id="MBI1619141.1"/>
    </source>
</evidence>
<evidence type="ECO:0000256" key="8">
    <source>
        <dbReference type="RuleBase" id="RU363041"/>
    </source>
</evidence>
<dbReference type="PANTHER" id="PTHR30269:SF32">
    <property type="entry name" value="MEMBRANE TRANSPORTER PROTEIN-RELATED"/>
    <property type="match status" value="1"/>
</dbReference>
<evidence type="ECO:0000313" key="10">
    <source>
        <dbReference type="Proteomes" id="UP000601789"/>
    </source>
</evidence>
<evidence type="ECO:0000256" key="5">
    <source>
        <dbReference type="ARBA" id="ARBA00022692"/>
    </source>
</evidence>
<evidence type="ECO:0000256" key="2">
    <source>
        <dbReference type="ARBA" id="ARBA00009142"/>
    </source>
</evidence>
<feature type="transmembrane region" description="Helical" evidence="8">
    <location>
        <begin position="29"/>
        <end position="54"/>
    </location>
</feature>
<dbReference type="InterPro" id="IPR002781">
    <property type="entry name" value="TM_pro_TauE-like"/>
</dbReference>
<feature type="transmembrane region" description="Helical" evidence="8">
    <location>
        <begin position="191"/>
        <end position="212"/>
    </location>
</feature>
<feature type="transmembrane region" description="Helical" evidence="8">
    <location>
        <begin position="161"/>
        <end position="185"/>
    </location>
</feature>
<keyword evidence="10" id="KW-1185">Reference proteome</keyword>
<keyword evidence="5 8" id="KW-0812">Transmembrane</keyword>
<protein>
    <recommendedName>
        <fullName evidence="8">Probable membrane transporter protein</fullName>
    </recommendedName>
</protein>
<dbReference type="Proteomes" id="UP000601789">
    <property type="component" value="Unassembled WGS sequence"/>
</dbReference>
<evidence type="ECO:0000256" key="6">
    <source>
        <dbReference type="ARBA" id="ARBA00022989"/>
    </source>
</evidence>
<keyword evidence="4 8" id="KW-1003">Cell membrane</keyword>
<evidence type="ECO:0000256" key="4">
    <source>
        <dbReference type="ARBA" id="ARBA00022475"/>
    </source>
</evidence>
<comment type="similarity">
    <text evidence="2 8">Belongs to the 4-toluene sulfonate uptake permease (TSUP) (TC 2.A.102) family.</text>
</comment>
<proteinExistence type="inferred from homology"/>
<feature type="transmembrane region" description="Helical" evidence="8">
    <location>
        <begin position="66"/>
        <end position="86"/>
    </location>
</feature>
<comment type="caution">
    <text evidence="9">The sequence shown here is derived from an EMBL/GenBank/DDBJ whole genome shotgun (WGS) entry which is preliminary data.</text>
</comment>
<reference evidence="9 10" key="1">
    <citation type="submission" date="2020-10" db="EMBL/GenBank/DDBJ databases">
        <title>Aquamicrobium zhengzhouensis sp. nov., a exopolysaccharide producing bacterium isolated from farmland soil.</title>
        <authorList>
            <person name="Wang X."/>
        </authorList>
    </citation>
    <scope>NUCLEOTIDE SEQUENCE [LARGE SCALE GENOMIC DNA]</scope>
    <source>
        <strain evidence="10">cd-1</strain>
    </source>
</reference>
<evidence type="ECO:0000256" key="7">
    <source>
        <dbReference type="ARBA" id="ARBA00023136"/>
    </source>
</evidence>
<feature type="transmembrane region" description="Helical" evidence="8">
    <location>
        <begin position="92"/>
        <end position="111"/>
    </location>
</feature>
<dbReference type="EMBL" id="JADGMQ010000001">
    <property type="protein sequence ID" value="MBI1619141.1"/>
    <property type="molecule type" value="Genomic_DNA"/>
</dbReference>
<dbReference type="Pfam" id="PF01925">
    <property type="entry name" value="TauE"/>
    <property type="match status" value="1"/>
</dbReference>
<comment type="subcellular location">
    <subcellularLocation>
        <location evidence="1 8">Cell membrane</location>
        <topology evidence="1 8">Multi-pass membrane protein</topology>
    </subcellularLocation>
</comment>
<accession>A0ABS0S7E9</accession>
<keyword evidence="7 8" id="KW-0472">Membrane</keyword>
<gene>
    <name evidence="9" type="ORF">IOD40_00475</name>
</gene>
<organism evidence="9 10">
    <name type="scientific">Aquamicrobium zhengzhouense</name>
    <dbReference type="NCBI Taxonomy" id="2781738"/>
    <lineage>
        <taxon>Bacteria</taxon>
        <taxon>Pseudomonadati</taxon>
        <taxon>Pseudomonadota</taxon>
        <taxon>Alphaproteobacteria</taxon>
        <taxon>Hyphomicrobiales</taxon>
        <taxon>Phyllobacteriaceae</taxon>
        <taxon>Aquamicrobium</taxon>
    </lineage>
</organism>
<evidence type="ECO:0000256" key="1">
    <source>
        <dbReference type="ARBA" id="ARBA00004651"/>
    </source>
</evidence>
<dbReference type="InterPro" id="IPR052017">
    <property type="entry name" value="TSUP"/>
</dbReference>
<dbReference type="PANTHER" id="PTHR30269">
    <property type="entry name" value="TRANSMEMBRANE PROTEIN YFCA"/>
    <property type="match status" value="1"/>
</dbReference>
<keyword evidence="6 8" id="KW-1133">Transmembrane helix</keyword>
<keyword evidence="3" id="KW-0813">Transport</keyword>